<organism evidence="1 2">
    <name type="scientific">Nostocoides vanveenii</name>
    <dbReference type="NCBI Taxonomy" id="330835"/>
    <lineage>
        <taxon>Bacteria</taxon>
        <taxon>Bacillati</taxon>
        <taxon>Actinomycetota</taxon>
        <taxon>Actinomycetes</taxon>
        <taxon>Micrococcales</taxon>
        <taxon>Intrasporangiaceae</taxon>
        <taxon>Nostocoides</taxon>
    </lineage>
</organism>
<comment type="caution">
    <text evidence="1">The sequence shown here is derived from an EMBL/GenBank/DDBJ whole genome shotgun (WGS) entry which is preliminary data.</text>
</comment>
<dbReference type="EMBL" id="BAAAPN010000032">
    <property type="protein sequence ID" value="GAA1754021.1"/>
    <property type="molecule type" value="Genomic_DNA"/>
</dbReference>
<reference evidence="2" key="1">
    <citation type="journal article" date="2019" name="Int. J. Syst. Evol. Microbiol.">
        <title>The Global Catalogue of Microorganisms (GCM) 10K type strain sequencing project: providing services to taxonomists for standard genome sequencing and annotation.</title>
        <authorList>
            <consortium name="The Broad Institute Genomics Platform"/>
            <consortium name="The Broad Institute Genome Sequencing Center for Infectious Disease"/>
            <person name="Wu L."/>
            <person name="Ma J."/>
        </authorList>
    </citation>
    <scope>NUCLEOTIDE SEQUENCE [LARGE SCALE GENOMIC DNA]</scope>
    <source>
        <strain evidence="2">JCM 15591</strain>
    </source>
</reference>
<dbReference type="Proteomes" id="UP001501475">
    <property type="component" value="Unassembled WGS sequence"/>
</dbReference>
<protein>
    <recommendedName>
        <fullName evidence="3">HNH endonuclease</fullName>
    </recommendedName>
</protein>
<accession>A0ABP4WJ34</accession>
<keyword evidence="2" id="KW-1185">Reference proteome</keyword>
<proteinExistence type="predicted"/>
<name>A0ABP4WJ34_9MICO</name>
<evidence type="ECO:0008006" key="3">
    <source>
        <dbReference type="Google" id="ProtNLM"/>
    </source>
</evidence>
<evidence type="ECO:0000313" key="2">
    <source>
        <dbReference type="Proteomes" id="UP001501475"/>
    </source>
</evidence>
<evidence type="ECO:0000313" key="1">
    <source>
        <dbReference type="EMBL" id="GAA1754021.1"/>
    </source>
</evidence>
<gene>
    <name evidence="1" type="ORF">GCM10009810_12320</name>
</gene>
<sequence length="95" mass="10491">MTRPRPPLPVDDPRHGTTNGYGNLGCRCAACRAAHAANHKKYMERKRASGEVVGLHGSSVAYDSGCRCDTCRLAHNERSVEKKRRIRERRAGGDS</sequence>